<comment type="similarity">
    <text evidence="4">Belongs to the metallo-dependent hydrolases superfamily. Phosphotriesterase family.</text>
</comment>
<dbReference type="Gene3D" id="3.20.20.140">
    <property type="entry name" value="Metal-dependent hydrolases"/>
    <property type="match status" value="1"/>
</dbReference>
<dbReference type="GO" id="GO:0016787">
    <property type="term" value="F:hydrolase activity"/>
    <property type="evidence" value="ECO:0007669"/>
    <property type="project" value="UniProtKB-KW"/>
</dbReference>
<dbReference type="SUPFAM" id="SSF51556">
    <property type="entry name" value="Metallo-dependent hydrolases"/>
    <property type="match status" value="1"/>
</dbReference>
<dbReference type="GO" id="GO:0008270">
    <property type="term" value="F:zinc ion binding"/>
    <property type="evidence" value="ECO:0007669"/>
    <property type="project" value="InterPro"/>
</dbReference>
<dbReference type="PANTHER" id="PTHR10819:SF3">
    <property type="entry name" value="PHOSPHOTRIESTERASE-RELATED PROTEIN"/>
    <property type="match status" value="1"/>
</dbReference>
<dbReference type="InterPro" id="IPR001559">
    <property type="entry name" value="Phosphotriesterase"/>
</dbReference>
<keyword evidence="3" id="KW-0378">Hydrolase</keyword>
<proteinExistence type="inferred from homology"/>
<evidence type="ECO:0000313" key="6">
    <source>
        <dbReference type="Proteomes" id="UP001347796"/>
    </source>
</evidence>
<name>A0AAN8KAL8_PATCE</name>
<dbReference type="PROSITE" id="PS51347">
    <property type="entry name" value="PHOSPHOTRIESTERASE_2"/>
    <property type="match status" value="1"/>
</dbReference>
<evidence type="ECO:0000256" key="4">
    <source>
        <dbReference type="PROSITE-ProRule" id="PRU00679"/>
    </source>
</evidence>
<keyword evidence="6" id="KW-1185">Reference proteome</keyword>
<reference evidence="5 6" key="1">
    <citation type="submission" date="2024-01" db="EMBL/GenBank/DDBJ databases">
        <title>The genome of the rayed Mediterranean limpet Patella caerulea (Linnaeus, 1758).</title>
        <authorList>
            <person name="Anh-Thu Weber A."/>
            <person name="Halstead-Nussloch G."/>
        </authorList>
    </citation>
    <scope>NUCLEOTIDE SEQUENCE [LARGE SCALE GENOMIC DNA]</scope>
    <source>
        <strain evidence="5">AATW-2023a</strain>
        <tissue evidence="5">Whole specimen</tissue>
    </source>
</reference>
<dbReference type="InterPro" id="IPR032466">
    <property type="entry name" value="Metal_Hydrolase"/>
</dbReference>
<evidence type="ECO:0000256" key="1">
    <source>
        <dbReference type="ARBA" id="ARBA00001968"/>
    </source>
</evidence>
<comment type="caution">
    <text evidence="4">Lacks conserved residue(s) required for the propagation of feature annotation.</text>
</comment>
<keyword evidence="2" id="KW-0479">Metal-binding</keyword>
<evidence type="ECO:0000256" key="2">
    <source>
        <dbReference type="ARBA" id="ARBA00022723"/>
    </source>
</evidence>
<protein>
    <recommendedName>
        <fullName evidence="7">Parathion hydrolase-related protein</fullName>
    </recommendedName>
</protein>
<evidence type="ECO:0008006" key="7">
    <source>
        <dbReference type="Google" id="ProtNLM"/>
    </source>
</evidence>
<accession>A0AAN8KAL8</accession>
<dbReference type="PANTHER" id="PTHR10819">
    <property type="entry name" value="PHOSPHOTRIESTERASE-RELATED"/>
    <property type="match status" value="1"/>
</dbReference>
<dbReference type="EMBL" id="JAZGQO010000003">
    <property type="protein sequence ID" value="KAK6188775.1"/>
    <property type="molecule type" value="Genomic_DNA"/>
</dbReference>
<dbReference type="Pfam" id="PF02126">
    <property type="entry name" value="PTE"/>
    <property type="match status" value="1"/>
</dbReference>
<comment type="cofactor">
    <cofactor evidence="1">
        <name>a divalent metal cation</name>
        <dbReference type="ChEBI" id="CHEBI:60240"/>
    </cofactor>
</comment>
<sequence length="256" mass="28839">MVENSSIGLHADVVFLKRASEEAGVKIIASTGFYVDSFQSEEIKQLSVEKLCSRIQEDLIEGVKGTGIKCGVIGEVGCTWPLSDFEKRSIRAAAISQQDHGAPVIFHPGRNQEAPFEILRIFTEAGGKVEHAVMSHLDRTLVDESRLLDFANQGMYCEYDLFGIEVSDYQLCPTVDMPSDAQRIKALRCLIDNGFEDKILIAHDIHTKHRLMKYGGHGFSHIHINVLPHMKRRGITQQHIDKILVQNPRKWLTFTK</sequence>
<gene>
    <name evidence="5" type="ORF">SNE40_004885</name>
</gene>
<comment type="caution">
    <text evidence="5">The sequence shown here is derived from an EMBL/GenBank/DDBJ whole genome shotgun (WGS) entry which is preliminary data.</text>
</comment>
<organism evidence="5 6">
    <name type="scientific">Patella caerulea</name>
    <name type="common">Rayed Mediterranean limpet</name>
    <dbReference type="NCBI Taxonomy" id="87958"/>
    <lineage>
        <taxon>Eukaryota</taxon>
        <taxon>Metazoa</taxon>
        <taxon>Spiralia</taxon>
        <taxon>Lophotrochozoa</taxon>
        <taxon>Mollusca</taxon>
        <taxon>Gastropoda</taxon>
        <taxon>Patellogastropoda</taxon>
        <taxon>Patelloidea</taxon>
        <taxon>Patellidae</taxon>
        <taxon>Patella</taxon>
    </lineage>
</organism>
<dbReference type="Proteomes" id="UP001347796">
    <property type="component" value="Unassembled WGS sequence"/>
</dbReference>
<dbReference type="AlphaFoldDB" id="A0AAN8KAL8"/>
<evidence type="ECO:0000313" key="5">
    <source>
        <dbReference type="EMBL" id="KAK6188775.1"/>
    </source>
</evidence>
<evidence type="ECO:0000256" key="3">
    <source>
        <dbReference type="ARBA" id="ARBA00022801"/>
    </source>
</evidence>